<proteinExistence type="predicted"/>
<dbReference type="EMBL" id="RJTH01000010">
    <property type="protein sequence ID" value="RUM22217.1"/>
    <property type="molecule type" value="Genomic_DNA"/>
</dbReference>
<dbReference type="Proteomes" id="UP000278823">
    <property type="component" value="Unassembled WGS sequence"/>
</dbReference>
<evidence type="ECO:0000256" key="1">
    <source>
        <dbReference type="SAM" id="SignalP"/>
    </source>
</evidence>
<feature type="signal peptide" evidence="1">
    <location>
        <begin position="1"/>
        <end position="22"/>
    </location>
</feature>
<comment type="caution">
    <text evidence="2">The sequence shown here is derived from an EMBL/GenBank/DDBJ whole genome shotgun (WGS) entry which is preliminary data.</text>
</comment>
<evidence type="ECO:0000313" key="2">
    <source>
        <dbReference type="EMBL" id="RUM22217.1"/>
    </source>
</evidence>
<dbReference type="AlphaFoldDB" id="A0A432PEY3"/>
<reference evidence="3" key="1">
    <citation type="submission" date="2018-11" db="EMBL/GenBank/DDBJ databases">
        <title>Rhizobium chutanense sp. nov., isolated from root nodules of Phaseolus vulgaris in China.</title>
        <authorList>
            <person name="Huo Y."/>
        </authorList>
    </citation>
    <scope>NUCLEOTIDE SEQUENCE [LARGE SCALE GENOMIC DNA]</scope>
    <source>
        <strain evidence="3">CCBAU 65647</strain>
    </source>
</reference>
<dbReference type="OrthoDB" id="8364080at2"/>
<keyword evidence="3" id="KW-1185">Reference proteome</keyword>
<organism evidence="2 3">
    <name type="scientific">Rhizobium vallis</name>
    <dbReference type="NCBI Taxonomy" id="634290"/>
    <lineage>
        <taxon>Bacteria</taxon>
        <taxon>Pseudomonadati</taxon>
        <taxon>Pseudomonadota</taxon>
        <taxon>Alphaproteobacteria</taxon>
        <taxon>Hyphomicrobiales</taxon>
        <taxon>Rhizobiaceae</taxon>
        <taxon>Rhizobium/Agrobacterium group</taxon>
        <taxon>Rhizobium</taxon>
    </lineage>
</organism>
<accession>A0A432PEY3</accession>
<evidence type="ECO:0000313" key="3">
    <source>
        <dbReference type="Proteomes" id="UP000278823"/>
    </source>
</evidence>
<dbReference type="RefSeq" id="WP_126923950.1">
    <property type="nucleotide sequence ID" value="NZ_ML133695.1"/>
</dbReference>
<feature type="chain" id="PRO_5019070438" description="DUF1795 domain-containing protein" evidence="1">
    <location>
        <begin position="23"/>
        <end position="186"/>
    </location>
</feature>
<evidence type="ECO:0008006" key="4">
    <source>
        <dbReference type="Google" id="ProtNLM"/>
    </source>
</evidence>
<name>A0A432PEY3_9HYPH</name>
<gene>
    <name evidence="2" type="ORF">EFQ99_25345</name>
</gene>
<keyword evidence="1" id="KW-0732">Signal</keyword>
<protein>
    <recommendedName>
        <fullName evidence="4">DUF1795 domain-containing protein</fullName>
    </recommendedName>
</protein>
<sequence>MITRRSALIILASAVLPGGACAQNQPPGGDGIPEPLAFGIAQLPSGSDANVLALMASYGEGDNETKFVIELQSESHGVFRHVPGSHPVRFFEELGKALIASAPRLSDEKQETLPFDTAFLGPPTIRNPGGGYGGAPGDWYTTKLFLGQDQSEVYFNFNLVSGEAEFSIKDEDYGNAVLSELSKVIW</sequence>